<keyword evidence="3" id="KW-1185">Reference proteome</keyword>
<dbReference type="OrthoDB" id="6476715at2759"/>
<reference evidence="2 3" key="1">
    <citation type="journal article" date="2020" name="Cell">
        <title>Large-Scale Comparative Analyses of Tick Genomes Elucidate Their Genetic Diversity and Vector Capacities.</title>
        <authorList>
            <consortium name="Tick Genome and Microbiome Consortium (TIGMIC)"/>
            <person name="Jia N."/>
            <person name="Wang J."/>
            <person name="Shi W."/>
            <person name="Du L."/>
            <person name="Sun Y."/>
            <person name="Zhan W."/>
            <person name="Jiang J.F."/>
            <person name="Wang Q."/>
            <person name="Zhang B."/>
            <person name="Ji P."/>
            <person name="Bell-Sakyi L."/>
            <person name="Cui X.M."/>
            <person name="Yuan T.T."/>
            <person name="Jiang B.G."/>
            <person name="Yang W.F."/>
            <person name="Lam T.T."/>
            <person name="Chang Q.C."/>
            <person name="Ding S.J."/>
            <person name="Wang X.J."/>
            <person name="Zhu J.G."/>
            <person name="Ruan X.D."/>
            <person name="Zhao L."/>
            <person name="Wei J.T."/>
            <person name="Ye R.Z."/>
            <person name="Que T.C."/>
            <person name="Du C.H."/>
            <person name="Zhou Y.H."/>
            <person name="Cheng J.X."/>
            <person name="Dai P.F."/>
            <person name="Guo W.B."/>
            <person name="Han X.H."/>
            <person name="Huang E.J."/>
            <person name="Li L.F."/>
            <person name="Wei W."/>
            <person name="Gao Y.C."/>
            <person name="Liu J.Z."/>
            <person name="Shao H.Z."/>
            <person name="Wang X."/>
            <person name="Wang C.C."/>
            <person name="Yang T.C."/>
            <person name="Huo Q.B."/>
            <person name="Li W."/>
            <person name="Chen H.Y."/>
            <person name="Chen S.E."/>
            <person name="Zhou L.G."/>
            <person name="Ni X.B."/>
            <person name="Tian J.H."/>
            <person name="Sheng Y."/>
            <person name="Liu T."/>
            <person name="Pan Y.S."/>
            <person name="Xia L.Y."/>
            <person name="Li J."/>
            <person name="Zhao F."/>
            <person name="Cao W.C."/>
        </authorList>
    </citation>
    <scope>NUCLEOTIDE SEQUENCE [LARGE SCALE GENOMIC DNA]</scope>
    <source>
        <strain evidence="2">HaeL-2018</strain>
    </source>
</reference>
<protein>
    <recommendedName>
        <fullName evidence="4">WAP domain-containing protein</fullName>
    </recommendedName>
</protein>
<proteinExistence type="predicted"/>
<gene>
    <name evidence="2" type="ORF">HPB48_004352</name>
</gene>
<name>A0A9J6G0T1_HAELO</name>
<evidence type="ECO:0000256" key="1">
    <source>
        <dbReference type="SAM" id="SignalP"/>
    </source>
</evidence>
<feature type="chain" id="PRO_5039938920" description="WAP domain-containing protein" evidence="1">
    <location>
        <begin position="20"/>
        <end position="120"/>
    </location>
</feature>
<feature type="signal peptide" evidence="1">
    <location>
        <begin position="1"/>
        <end position="19"/>
    </location>
</feature>
<dbReference type="Proteomes" id="UP000821853">
    <property type="component" value="Chromosome 2"/>
</dbReference>
<keyword evidence="1" id="KW-0732">Signal</keyword>
<comment type="caution">
    <text evidence="2">The sequence shown here is derived from an EMBL/GenBank/DDBJ whole genome shotgun (WGS) entry which is preliminary data.</text>
</comment>
<evidence type="ECO:0000313" key="2">
    <source>
        <dbReference type="EMBL" id="KAH9368853.1"/>
    </source>
</evidence>
<dbReference type="VEuPathDB" id="VectorBase:HLOH_062727"/>
<evidence type="ECO:0000313" key="3">
    <source>
        <dbReference type="Proteomes" id="UP000821853"/>
    </source>
</evidence>
<organism evidence="2 3">
    <name type="scientific">Haemaphysalis longicornis</name>
    <name type="common">Bush tick</name>
    <dbReference type="NCBI Taxonomy" id="44386"/>
    <lineage>
        <taxon>Eukaryota</taxon>
        <taxon>Metazoa</taxon>
        <taxon>Ecdysozoa</taxon>
        <taxon>Arthropoda</taxon>
        <taxon>Chelicerata</taxon>
        <taxon>Arachnida</taxon>
        <taxon>Acari</taxon>
        <taxon>Parasitiformes</taxon>
        <taxon>Ixodida</taxon>
        <taxon>Ixodoidea</taxon>
        <taxon>Ixodidae</taxon>
        <taxon>Haemaphysalinae</taxon>
        <taxon>Haemaphysalis</taxon>
    </lineage>
</organism>
<dbReference type="EMBL" id="JABSTR010000004">
    <property type="protein sequence ID" value="KAH9368853.1"/>
    <property type="molecule type" value="Genomic_DNA"/>
</dbReference>
<sequence>MFRIAVVLAVVLCVSWANALCPSTEGVVSDCQASSCTAEECASSGLECCPKPCGGTCVTTAAIPAAGLASHLSVLPPEDSDGAATRCRKESDAAVRVRASFCGSLYGASATYMLPWIPNV</sequence>
<evidence type="ECO:0008006" key="4">
    <source>
        <dbReference type="Google" id="ProtNLM"/>
    </source>
</evidence>
<accession>A0A9J6G0T1</accession>
<dbReference type="AlphaFoldDB" id="A0A9J6G0T1"/>